<proteinExistence type="predicted"/>
<gene>
    <name evidence="2" type="ORF">DEM34_18330</name>
</gene>
<dbReference type="InterPro" id="IPR021457">
    <property type="entry name" value="DUF3108"/>
</dbReference>
<evidence type="ECO:0000313" key="2">
    <source>
        <dbReference type="EMBL" id="PWG61077.1"/>
    </source>
</evidence>
<dbReference type="Proteomes" id="UP000245474">
    <property type="component" value="Unassembled WGS sequence"/>
</dbReference>
<feature type="region of interest" description="Disordered" evidence="1">
    <location>
        <begin position="276"/>
        <end position="299"/>
    </location>
</feature>
<evidence type="ECO:0000256" key="1">
    <source>
        <dbReference type="SAM" id="MobiDB-lite"/>
    </source>
</evidence>
<keyword evidence="3" id="KW-1185">Reference proteome</keyword>
<dbReference type="EMBL" id="QFFI01000051">
    <property type="protein sequence ID" value="PWG61077.1"/>
    <property type="molecule type" value="Genomic_DNA"/>
</dbReference>
<sequence length="299" mass="34051">MAGSGWTDNRWRCRRASGRSQATDRAPREDPLRALFTLLATLTLFSAHAAAADHDGAPPPFEARYELRKGPLTLGEARLTFERPGEDRYRYRMHTRPVGVTRLLYSAEVREVSEGRIIATGFRPERYHYHRTGDDDAREAELRFDWDDGEVVNDVADRPWRMQIPADTLDRVVSPLQLMHDLAADGSATPLTYRIADGGELKTYRLEVEGRETVNVPAGRFEALRIVRYDTDSDRETRLWCAPELDYLAIQVEQWEDGDRSFRLVLADLEGIDYKRQPPRPRFGDPLHSGRPGSGATGR</sequence>
<reference evidence="2 3" key="1">
    <citation type="submission" date="2018-05" db="EMBL/GenBank/DDBJ databases">
        <title>Spiribacter halobius sp. nov., a moderately halophilic bacterium isolated from marine solar saltern.</title>
        <authorList>
            <person name="Zheng W.-S."/>
            <person name="Lu D.-C."/>
            <person name="Du Z.-J."/>
        </authorList>
    </citation>
    <scope>NUCLEOTIDE SEQUENCE [LARGE SCALE GENOMIC DNA]</scope>
    <source>
        <strain evidence="2 3">E85</strain>
    </source>
</reference>
<organism evidence="2 3">
    <name type="scientific">Sediminicurvatus halobius</name>
    <dbReference type="NCBI Taxonomy" id="2182432"/>
    <lineage>
        <taxon>Bacteria</taxon>
        <taxon>Pseudomonadati</taxon>
        <taxon>Pseudomonadota</taxon>
        <taxon>Gammaproteobacteria</taxon>
        <taxon>Chromatiales</taxon>
        <taxon>Ectothiorhodospiraceae</taxon>
        <taxon>Sediminicurvatus</taxon>
    </lineage>
</organism>
<protein>
    <submittedName>
        <fullName evidence="2">DUF3108 domain-containing protein</fullName>
    </submittedName>
</protein>
<name>A0A2U2MW34_9GAMM</name>
<accession>A0A2U2MW34</accession>
<comment type="caution">
    <text evidence="2">The sequence shown here is derived from an EMBL/GenBank/DDBJ whole genome shotgun (WGS) entry which is preliminary data.</text>
</comment>
<dbReference type="OrthoDB" id="6007799at2"/>
<dbReference type="AlphaFoldDB" id="A0A2U2MW34"/>
<dbReference type="Pfam" id="PF11306">
    <property type="entry name" value="DUF3108"/>
    <property type="match status" value="1"/>
</dbReference>
<evidence type="ECO:0000313" key="3">
    <source>
        <dbReference type="Proteomes" id="UP000245474"/>
    </source>
</evidence>